<evidence type="ECO:0000256" key="11">
    <source>
        <dbReference type="ARBA" id="ARBA00023146"/>
    </source>
</evidence>
<keyword evidence="10 13" id="KW-0648">Protein biosynthesis</keyword>
<dbReference type="InterPro" id="IPR018163">
    <property type="entry name" value="Thr/Ala-tRNA-synth_IIc_edit"/>
</dbReference>
<dbReference type="Gene3D" id="3.30.980.10">
    <property type="entry name" value="Threonyl-trna Synthetase, Chain A, domain 2"/>
    <property type="match status" value="1"/>
</dbReference>
<evidence type="ECO:0000313" key="17">
    <source>
        <dbReference type="Proteomes" id="UP000677668"/>
    </source>
</evidence>
<evidence type="ECO:0000256" key="6">
    <source>
        <dbReference type="ARBA" id="ARBA00022741"/>
    </source>
</evidence>
<evidence type="ECO:0000256" key="2">
    <source>
        <dbReference type="ARBA" id="ARBA00022490"/>
    </source>
</evidence>
<sequence>MEVSPASASAHSRLTAFQVLQARDPGVAKRALAVRVNGELRDTSCEVSATDTVEPVLPEDPEALEIYRHSTAHLLAAAVLDLFPGTKLGAGPALKDDPKGGFYYDFLQEKPFTPDDLVRIEKRMREIVKQNTPFRRVEMPREEALQKFSADELKCYFIGEKGGENPSFYTLGDQFIDFCRGPHVPSAGRIKAFKLLSIAGAYWLGDERNPQMQRIYGTSFFTQEELDAWLQQREEAARRDHRRLGKELDLFSFTDEVGSGLVLFHPKGALILHLLQEFLYEELFARDYQLVRTPHVASSRLWETSGHTAKYRGDMYPPMQFEDEPLEYQLKPMNCPFHIQIYKSQPRSYRELPLRYAEMGTVYRYERSGVQHGLLRVRGFTQDDAHLFCTPETLEAEIIGCLEFAQKVYATFGFEYRIELSVRDPENHAKYLGGPEVWALAEAALTQALDRLGLAYTRVEGEAAFYGPKIDIKVIDAIRRTWQLATIQVDFNLPQRFGLEYIGADNRPHPPIMVHRAILGSLERFFGLLIEHFGGRFPVWLAPVQVAVLPIADRWNDHAAGIAQTLRQAGLRVELDARSEKIGAKIRQAQLRKVPYMVILGDREAETGNLAVRTRSDGDIGTFSVGDFIARVTQEVQQRVITP</sequence>
<comment type="catalytic activity">
    <reaction evidence="12 13">
        <text>tRNA(Thr) + L-threonine + ATP = L-threonyl-tRNA(Thr) + AMP + diphosphate + H(+)</text>
        <dbReference type="Rhea" id="RHEA:24624"/>
        <dbReference type="Rhea" id="RHEA-COMP:9670"/>
        <dbReference type="Rhea" id="RHEA-COMP:9704"/>
        <dbReference type="ChEBI" id="CHEBI:15378"/>
        <dbReference type="ChEBI" id="CHEBI:30616"/>
        <dbReference type="ChEBI" id="CHEBI:33019"/>
        <dbReference type="ChEBI" id="CHEBI:57926"/>
        <dbReference type="ChEBI" id="CHEBI:78442"/>
        <dbReference type="ChEBI" id="CHEBI:78534"/>
        <dbReference type="ChEBI" id="CHEBI:456215"/>
        <dbReference type="EC" id="6.1.1.3"/>
    </reaction>
</comment>
<dbReference type="Gene3D" id="3.40.50.800">
    <property type="entry name" value="Anticodon-binding domain"/>
    <property type="match status" value="1"/>
</dbReference>
<organism evidence="16 17">
    <name type="scientific">Chloracidobacterium sp. N</name>
    <dbReference type="NCBI Taxonomy" id="2821540"/>
    <lineage>
        <taxon>Bacteria</taxon>
        <taxon>Pseudomonadati</taxon>
        <taxon>Acidobacteriota</taxon>
        <taxon>Terriglobia</taxon>
        <taxon>Terriglobales</taxon>
        <taxon>Acidobacteriaceae</taxon>
        <taxon>Chloracidobacterium</taxon>
        <taxon>Chloracidobacterium aggregatum</taxon>
    </lineage>
</organism>
<dbReference type="GO" id="GO:0004829">
    <property type="term" value="F:threonine-tRNA ligase activity"/>
    <property type="evidence" value="ECO:0007669"/>
    <property type="project" value="UniProtKB-EC"/>
</dbReference>
<keyword evidence="5 13" id="KW-0479">Metal-binding</keyword>
<dbReference type="SUPFAM" id="SSF55186">
    <property type="entry name" value="ThrRS/AlaRS common domain"/>
    <property type="match status" value="1"/>
</dbReference>
<dbReference type="CDD" id="cd00860">
    <property type="entry name" value="ThrRS_anticodon"/>
    <property type="match status" value="1"/>
</dbReference>
<dbReference type="HAMAP" id="MF_00184">
    <property type="entry name" value="Thr_tRNA_synth"/>
    <property type="match status" value="1"/>
</dbReference>
<dbReference type="InterPro" id="IPR002320">
    <property type="entry name" value="Thr-tRNA-ligase_IIa"/>
</dbReference>
<dbReference type="InterPro" id="IPR012947">
    <property type="entry name" value="tRNA_SAD"/>
</dbReference>
<evidence type="ECO:0000256" key="10">
    <source>
        <dbReference type="ARBA" id="ARBA00022917"/>
    </source>
</evidence>
<dbReference type="InterPro" id="IPR033728">
    <property type="entry name" value="ThrRS_core"/>
</dbReference>
<dbReference type="Pfam" id="PF03129">
    <property type="entry name" value="HGTP_anticodon"/>
    <property type="match status" value="1"/>
</dbReference>
<evidence type="ECO:0000256" key="12">
    <source>
        <dbReference type="ARBA" id="ARBA00049515"/>
    </source>
</evidence>
<dbReference type="NCBIfam" id="TIGR00418">
    <property type="entry name" value="thrS"/>
    <property type="match status" value="1"/>
</dbReference>
<dbReference type="InterPro" id="IPR036621">
    <property type="entry name" value="Anticodon-bd_dom_sf"/>
</dbReference>
<dbReference type="SUPFAM" id="SSF55681">
    <property type="entry name" value="Class II aaRS and biotin synthetases"/>
    <property type="match status" value="1"/>
</dbReference>
<name>A0ABX8B3T1_9BACT</name>
<dbReference type="Pfam" id="PF00587">
    <property type="entry name" value="tRNA-synt_2b"/>
    <property type="match status" value="1"/>
</dbReference>
<dbReference type="Gene3D" id="3.30.930.10">
    <property type="entry name" value="Bira Bifunctional Protein, Domain 2"/>
    <property type="match status" value="1"/>
</dbReference>
<evidence type="ECO:0000256" key="9">
    <source>
        <dbReference type="ARBA" id="ARBA00022884"/>
    </source>
</evidence>
<dbReference type="SUPFAM" id="SSF52954">
    <property type="entry name" value="Class II aaRS ABD-related"/>
    <property type="match status" value="1"/>
</dbReference>
<dbReference type="PRINTS" id="PR01047">
    <property type="entry name" value="TRNASYNTHTHR"/>
</dbReference>
<keyword evidence="17" id="KW-1185">Reference proteome</keyword>
<accession>A0ABX8B3T1</accession>
<dbReference type="PROSITE" id="PS51880">
    <property type="entry name" value="TGS"/>
    <property type="match status" value="1"/>
</dbReference>
<protein>
    <recommendedName>
        <fullName evidence="13">Threonine--tRNA ligase</fullName>
        <ecNumber evidence="13">6.1.1.3</ecNumber>
    </recommendedName>
    <alternativeName>
        <fullName evidence="13">Threonyl-tRNA synthetase</fullName>
        <shortName evidence="13">ThrRS</shortName>
    </alternativeName>
</protein>
<keyword evidence="9 13" id="KW-0694">RNA-binding</keyword>
<evidence type="ECO:0000256" key="13">
    <source>
        <dbReference type="HAMAP-Rule" id="MF_00184"/>
    </source>
</evidence>
<feature type="binding site" evidence="13">
    <location>
        <position position="386"/>
    </location>
    <ligand>
        <name>Zn(2+)</name>
        <dbReference type="ChEBI" id="CHEBI:29105"/>
        <note>catalytic</note>
    </ligand>
</feature>
<dbReference type="EC" id="6.1.1.3" evidence="13"/>
<proteinExistence type="inferred from homology"/>
<evidence type="ECO:0000259" key="14">
    <source>
        <dbReference type="PROSITE" id="PS50862"/>
    </source>
</evidence>
<dbReference type="EMBL" id="CP072642">
    <property type="protein sequence ID" value="QUV94146.1"/>
    <property type="molecule type" value="Genomic_DNA"/>
</dbReference>
<comment type="subunit">
    <text evidence="13">Homodimer.</text>
</comment>
<dbReference type="InterPro" id="IPR047246">
    <property type="entry name" value="ThrRS_anticodon"/>
</dbReference>
<dbReference type="SMART" id="SM00863">
    <property type="entry name" value="tRNA_SAD"/>
    <property type="match status" value="1"/>
</dbReference>
<dbReference type="PANTHER" id="PTHR11451:SF44">
    <property type="entry name" value="THREONINE--TRNA LIGASE, CHLOROPLASTIC_MITOCHONDRIAL 2"/>
    <property type="match status" value="1"/>
</dbReference>
<dbReference type="InterPro" id="IPR006195">
    <property type="entry name" value="aa-tRNA-synth_II"/>
</dbReference>
<dbReference type="Pfam" id="PF07973">
    <property type="entry name" value="tRNA_SAD"/>
    <property type="match status" value="1"/>
</dbReference>
<evidence type="ECO:0000256" key="1">
    <source>
        <dbReference type="ARBA" id="ARBA00008226"/>
    </source>
</evidence>
<feature type="binding site" evidence="13">
    <location>
        <position position="335"/>
    </location>
    <ligand>
        <name>Zn(2+)</name>
        <dbReference type="ChEBI" id="CHEBI:29105"/>
        <note>catalytic</note>
    </ligand>
</feature>
<evidence type="ECO:0000256" key="7">
    <source>
        <dbReference type="ARBA" id="ARBA00022833"/>
    </source>
</evidence>
<dbReference type="Proteomes" id="UP000677668">
    <property type="component" value="Chromosome 1"/>
</dbReference>
<keyword evidence="6 13" id="KW-0547">Nucleotide-binding</keyword>
<dbReference type="RefSeq" id="WP_211422459.1">
    <property type="nucleotide sequence ID" value="NZ_CP072642.1"/>
</dbReference>
<evidence type="ECO:0000256" key="3">
    <source>
        <dbReference type="ARBA" id="ARBA00022555"/>
    </source>
</evidence>
<dbReference type="PROSITE" id="PS50862">
    <property type="entry name" value="AA_TRNA_LIGASE_II"/>
    <property type="match status" value="1"/>
</dbReference>
<keyword evidence="7 13" id="KW-0862">Zinc</keyword>
<evidence type="ECO:0000313" key="16">
    <source>
        <dbReference type="EMBL" id="QUV94146.1"/>
    </source>
</evidence>
<keyword evidence="4 13" id="KW-0436">Ligase</keyword>
<comment type="similarity">
    <text evidence="1 13">Belongs to the class-II aminoacyl-tRNA synthetase family.</text>
</comment>
<dbReference type="PANTHER" id="PTHR11451">
    <property type="entry name" value="THREONINE-TRNA LIGASE"/>
    <property type="match status" value="1"/>
</dbReference>
<evidence type="ECO:0000256" key="4">
    <source>
        <dbReference type="ARBA" id="ARBA00022598"/>
    </source>
</evidence>
<feature type="binding site" evidence="13">
    <location>
        <position position="515"/>
    </location>
    <ligand>
        <name>Zn(2+)</name>
        <dbReference type="ChEBI" id="CHEBI:29105"/>
        <note>catalytic</note>
    </ligand>
</feature>
<comment type="subcellular location">
    <subcellularLocation>
        <location evidence="13">Cytoplasm</location>
    </subcellularLocation>
</comment>
<reference evidence="16 17" key="1">
    <citation type="submission" date="2021-03" db="EMBL/GenBank/DDBJ databases">
        <title>Genomic and phenotypic characterization of Chloracidobacterium isolates provides evidence for multiple species.</title>
        <authorList>
            <person name="Saini M.K."/>
            <person name="Costas A.M.G."/>
            <person name="Tank M."/>
            <person name="Bryant D.A."/>
        </authorList>
    </citation>
    <scope>NUCLEOTIDE SEQUENCE [LARGE SCALE GENOMIC DNA]</scope>
    <source>
        <strain evidence="16 17">N</strain>
    </source>
</reference>
<dbReference type="InterPro" id="IPR004154">
    <property type="entry name" value="Anticodon-bd"/>
</dbReference>
<evidence type="ECO:0000259" key="15">
    <source>
        <dbReference type="PROSITE" id="PS51880"/>
    </source>
</evidence>
<dbReference type="InterPro" id="IPR004095">
    <property type="entry name" value="TGS"/>
</dbReference>
<keyword evidence="2 13" id="KW-0963">Cytoplasm</keyword>
<feature type="domain" description="TGS" evidence="15">
    <location>
        <begin position="1"/>
        <end position="57"/>
    </location>
</feature>
<keyword evidence="11 13" id="KW-0030">Aminoacyl-tRNA synthetase</keyword>
<evidence type="ECO:0000256" key="8">
    <source>
        <dbReference type="ARBA" id="ARBA00022840"/>
    </source>
</evidence>
<comment type="cofactor">
    <cofactor evidence="13">
        <name>Zn(2+)</name>
        <dbReference type="ChEBI" id="CHEBI:29105"/>
    </cofactor>
    <text evidence="13">Binds 1 zinc ion per subunit.</text>
</comment>
<keyword evidence="8 13" id="KW-0067">ATP-binding</keyword>
<evidence type="ECO:0000256" key="5">
    <source>
        <dbReference type="ARBA" id="ARBA00022723"/>
    </source>
</evidence>
<dbReference type="InterPro" id="IPR002314">
    <property type="entry name" value="aa-tRNA-synt_IIb"/>
</dbReference>
<gene>
    <name evidence="13 16" type="primary">thrS</name>
    <name evidence="16" type="ORF">J8C05_01425</name>
</gene>
<comment type="caution">
    <text evidence="13">Lacks conserved residue(s) required for the propagation of feature annotation.</text>
</comment>
<feature type="domain" description="Aminoacyl-transfer RNA synthetases class-II family profile" evidence="14">
    <location>
        <begin position="240"/>
        <end position="538"/>
    </location>
</feature>
<keyword evidence="3 13" id="KW-0820">tRNA-binding</keyword>
<dbReference type="CDD" id="cd00771">
    <property type="entry name" value="ThrRS_core"/>
    <property type="match status" value="1"/>
</dbReference>
<dbReference type="InterPro" id="IPR045864">
    <property type="entry name" value="aa-tRNA-synth_II/BPL/LPL"/>
</dbReference>